<dbReference type="OrthoDB" id="4955652at2759"/>
<evidence type="ECO:0000256" key="1">
    <source>
        <dbReference type="SAM" id="MobiDB-lite"/>
    </source>
</evidence>
<evidence type="ECO:0000313" key="3">
    <source>
        <dbReference type="Proteomes" id="UP000240493"/>
    </source>
</evidence>
<gene>
    <name evidence="2" type="ORF">M441DRAFT_93586</name>
</gene>
<name>A0A2T3YT74_TRIA4</name>
<reference evidence="2 3" key="1">
    <citation type="submission" date="2016-07" db="EMBL/GenBank/DDBJ databases">
        <title>Multiple horizontal gene transfer events from other fungi enriched the ability of initially mycotrophic Trichoderma (Ascomycota) to feed on dead plant biomass.</title>
        <authorList>
            <consortium name="DOE Joint Genome Institute"/>
            <person name="Aerts A."/>
            <person name="Atanasova L."/>
            <person name="Chenthamara K."/>
            <person name="Zhang J."/>
            <person name="Grujic M."/>
            <person name="Henrissat B."/>
            <person name="Kuo A."/>
            <person name="Salamov A."/>
            <person name="Lipzen A."/>
            <person name="Labutti K."/>
            <person name="Barry K."/>
            <person name="Miao Y."/>
            <person name="Rahimi M.J."/>
            <person name="Shen Q."/>
            <person name="Grigoriev I.V."/>
            <person name="Kubicek C.P."/>
            <person name="Druzhinina I.S."/>
        </authorList>
    </citation>
    <scope>NUCLEOTIDE SEQUENCE [LARGE SCALE GENOMIC DNA]</scope>
    <source>
        <strain evidence="2 3">CBS 433.97</strain>
    </source>
</reference>
<evidence type="ECO:0008006" key="4">
    <source>
        <dbReference type="Google" id="ProtNLM"/>
    </source>
</evidence>
<dbReference type="EMBL" id="KZ679273">
    <property type="protein sequence ID" value="PTB35783.1"/>
    <property type="molecule type" value="Genomic_DNA"/>
</dbReference>
<sequence length="303" mass="35036">MENQYQVFYPFSREPEVQQEFRNYLQKKKIKKHISTERKHNLIRWLTDNDAKPQSQKDYSLRNYASKTYKWDGDKRILWGIGKSENGGKSGKTKKTKKGWKGSKGSKGGKCQDRVVVTEDEILDVVEKIHMSNDHGGWDATWDEVSSKYCGIVRSDVIFLLKRCYICQLNPRKHSRRNAALDEAPASSSSLATPSSEQQASEEQQPSYGQQAPEQQDFDQILDQISQQTFDYNFGNDNYQCGSFEGLDQLWNEEVPDIEMADMDPSLFNNDFQDLMMYSYPPPEEASGSHTYPYDFNFMQDSV</sequence>
<feature type="compositionally biased region" description="Basic residues" evidence="1">
    <location>
        <begin position="91"/>
        <end position="101"/>
    </location>
</feature>
<organism evidence="2 3">
    <name type="scientific">Trichoderma asperellum (strain ATCC 204424 / CBS 433.97 / NBRC 101777)</name>
    <dbReference type="NCBI Taxonomy" id="1042311"/>
    <lineage>
        <taxon>Eukaryota</taxon>
        <taxon>Fungi</taxon>
        <taxon>Dikarya</taxon>
        <taxon>Ascomycota</taxon>
        <taxon>Pezizomycotina</taxon>
        <taxon>Sordariomycetes</taxon>
        <taxon>Hypocreomycetidae</taxon>
        <taxon>Hypocreales</taxon>
        <taxon>Hypocreaceae</taxon>
        <taxon>Trichoderma</taxon>
    </lineage>
</organism>
<proteinExistence type="predicted"/>
<feature type="compositionally biased region" description="Low complexity" evidence="1">
    <location>
        <begin position="184"/>
        <end position="207"/>
    </location>
</feature>
<feature type="region of interest" description="Disordered" evidence="1">
    <location>
        <begin position="178"/>
        <end position="214"/>
    </location>
</feature>
<feature type="region of interest" description="Disordered" evidence="1">
    <location>
        <begin position="87"/>
        <end position="111"/>
    </location>
</feature>
<dbReference type="Proteomes" id="UP000240493">
    <property type="component" value="Unassembled WGS sequence"/>
</dbReference>
<accession>A0A2T3YT74</accession>
<dbReference type="AlphaFoldDB" id="A0A2T3YT74"/>
<protein>
    <recommendedName>
        <fullName evidence="4">Integrase zinc-binding domain-containing protein</fullName>
    </recommendedName>
</protein>
<evidence type="ECO:0000313" key="2">
    <source>
        <dbReference type="EMBL" id="PTB35783.1"/>
    </source>
</evidence>
<dbReference type="STRING" id="1042311.A0A2T3YT74"/>
<keyword evidence="3" id="KW-1185">Reference proteome</keyword>